<protein>
    <submittedName>
        <fullName evidence="1">Uncharacterized protein</fullName>
    </submittedName>
</protein>
<sequence length="91" mass="10731">YYRQAKNWLLDQFPQQRSVVDKTLLKNGQGLGRLSMKCESRTIVIKTSAYTKKVLKEMTNYLYATAITSDDYPDDALLWRLWYLFGRASVW</sequence>
<accession>A0A225V9C1</accession>
<dbReference type="EMBL" id="NBNE01006403">
    <property type="protein sequence ID" value="OWZ02091.1"/>
    <property type="molecule type" value="Genomic_DNA"/>
</dbReference>
<dbReference type="Proteomes" id="UP000198211">
    <property type="component" value="Unassembled WGS sequence"/>
</dbReference>
<feature type="non-terminal residue" evidence="1">
    <location>
        <position position="1"/>
    </location>
</feature>
<keyword evidence="2" id="KW-1185">Reference proteome</keyword>
<organism evidence="1 2">
    <name type="scientific">Phytophthora megakarya</name>
    <dbReference type="NCBI Taxonomy" id="4795"/>
    <lineage>
        <taxon>Eukaryota</taxon>
        <taxon>Sar</taxon>
        <taxon>Stramenopiles</taxon>
        <taxon>Oomycota</taxon>
        <taxon>Peronosporomycetes</taxon>
        <taxon>Peronosporales</taxon>
        <taxon>Peronosporaceae</taxon>
        <taxon>Phytophthora</taxon>
    </lineage>
</organism>
<gene>
    <name evidence="1" type="ORF">PHMEG_00026409</name>
</gene>
<evidence type="ECO:0000313" key="1">
    <source>
        <dbReference type="EMBL" id="OWZ02091.1"/>
    </source>
</evidence>
<comment type="caution">
    <text evidence="1">The sequence shown here is derived from an EMBL/GenBank/DDBJ whole genome shotgun (WGS) entry which is preliminary data.</text>
</comment>
<dbReference type="STRING" id="4795.A0A225V9C1"/>
<dbReference type="AlphaFoldDB" id="A0A225V9C1"/>
<evidence type="ECO:0000313" key="2">
    <source>
        <dbReference type="Proteomes" id="UP000198211"/>
    </source>
</evidence>
<name>A0A225V9C1_9STRA</name>
<reference evidence="2" key="1">
    <citation type="submission" date="2017-03" db="EMBL/GenBank/DDBJ databases">
        <title>Phytopthora megakarya and P. palmivora, two closely related causual agents of cacao black pod achieved similar genome size and gene model numbers by different mechanisms.</title>
        <authorList>
            <person name="Ali S."/>
            <person name="Shao J."/>
            <person name="Larry D.J."/>
            <person name="Kronmiller B."/>
            <person name="Shen D."/>
            <person name="Strem M.D."/>
            <person name="Melnick R.L."/>
            <person name="Guiltinan M.J."/>
            <person name="Tyler B.M."/>
            <person name="Meinhardt L.W."/>
            <person name="Bailey B.A."/>
        </authorList>
    </citation>
    <scope>NUCLEOTIDE SEQUENCE [LARGE SCALE GENOMIC DNA]</scope>
    <source>
        <strain evidence="2">zdho120</strain>
    </source>
</reference>
<proteinExistence type="predicted"/>